<dbReference type="STRING" id="1850517.A8708_11415"/>
<keyword evidence="2 7" id="KW-0813">Transport</keyword>
<name>A0A197ZXS6_9BACL</name>
<dbReference type="InterPro" id="IPR000515">
    <property type="entry name" value="MetI-like"/>
</dbReference>
<feature type="domain" description="ABC transmembrane type-1" evidence="8">
    <location>
        <begin position="71"/>
        <end position="287"/>
    </location>
</feature>
<feature type="transmembrane region" description="Helical" evidence="7">
    <location>
        <begin position="261"/>
        <end position="283"/>
    </location>
</feature>
<evidence type="ECO:0000256" key="6">
    <source>
        <dbReference type="ARBA" id="ARBA00023136"/>
    </source>
</evidence>
<dbReference type="GO" id="GO:0055085">
    <property type="term" value="P:transmembrane transport"/>
    <property type="evidence" value="ECO:0007669"/>
    <property type="project" value="InterPro"/>
</dbReference>
<dbReference type="RefSeq" id="WP_068670183.1">
    <property type="nucleotide sequence ID" value="NZ_LYPB01000091.1"/>
</dbReference>
<sequence length="299" mass="33610">MKLGSNLQRKLFVASFILPTLILYCIFLVYPMMKGIYLSLFDWSGGSETYNFIGFDNYKHMFHDEVIPKAIRNDYILVFGKVIGFMIPSLLLAVALTRFKIKGAGFYRSVFFIPNVISVVIVGVLWRFIYNPNIGFVNSFISSVTGKSFEFAWLGGKWSIFALLPTSIWAGIGFTIILLIAGILSIPESLYESANIDGAEHWQQFWKITLPLAWEQVQTSVIWIVTTTLSGSFVIVSIMTFEGGVDNATQVMSSYLYAQAFHYGNFSYGAAIGVLILVIALITTITLQRLMKRETIELT</sequence>
<keyword evidence="3" id="KW-1003">Cell membrane</keyword>
<evidence type="ECO:0000256" key="2">
    <source>
        <dbReference type="ARBA" id="ARBA00022448"/>
    </source>
</evidence>
<evidence type="ECO:0000256" key="1">
    <source>
        <dbReference type="ARBA" id="ARBA00004651"/>
    </source>
</evidence>
<evidence type="ECO:0000256" key="7">
    <source>
        <dbReference type="RuleBase" id="RU363032"/>
    </source>
</evidence>
<dbReference type="OrthoDB" id="152280at2"/>
<feature type="transmembrane region" description="Helical" evidence="7">
    <location>
        <begin position="75"/>
        <end position="97"/>
    </location>
</feature>
<proteinExistence type="inferred from homology"/>
<dbReference type="Proteomes" id="UP000078454">
    <property type="component" value="Unassembled WGS sequence"/>
</dbReference>
<evidence type="ECO:0000256" key="5">
    <source>
        <dbReference type="ARBA" id="ARBA00022989"/>
    </source>
</evidence>
<feature type="transmembrane region" description="Helical" evidence="7">
    <location>
        <begin position="109"/>
        <end position="129"/>
    </location>
</feature>
<gene>
    <name evidence="9" type="ORF">A8708_11415</name>
</gene>
<dbReference type="EMBL" id="LYPB01000091">
    <property type="protein sequence ID" value="OAS13979.1"/>
    <property type="molecule type" value="Genomic_DNA"/>
</dbReference>
<evidence type="ECO:0000259" key="8">
    <source>
        <dbReference type="PROSITE" id="PS50928"/>
    </source>
</evidence>
<keyword evidence="10" id="KW-1185">Reference proteome</keyword>
<dbReference type="InterPro" id="IPR035906">
    <property type="entry name" value="MetI-like_sf"/>
</dbReference>
<dbReference type="CDD" id="cd06261">
    <property type="entry name" value="TM_PBP2"/>
    <property type="match status" value="1"/>
</dbReference>
<feature type="transmembrane region" description="Helical" evidence="7">
    <location>
        <begin position="12"/>
        <end position="33"/>
    </location>
</feature>
<keyword evidence="4 7" id="KW-0812">Transmembrane</keyword>
<dbReference type="PANTHER" id="PTHR30193">
    <property type="entry name" value="ABC TRANSPORTER PERMEASE PROTEIN"/>
    <property type="match status" value="1"/>
</dbReference>
<evidence type="ECO:0000313" key="10">
    <source>
        <dbReference type="Proteomes" id="UP000078454"/>
    </source>
</evidence>
<protein>
    <submittedName>
        <fullName evidence="9">ABC transporter permease</fullName>
    </submittedName>
</protein>
<comment type="caution">
    <text evidence="9">The sequence shown here is derived from an EMBL/GenBank/DDBJ whole genome shotgun (WGS) entry which is preliminary data.</text>
</comment>
<evidence type="ECO:0000256" key="3">
    <source>
        <dbReference type="ARBA" id="ARBA00022475"/>
    </source>
</evidence>
<evidence type="ECO:0000313" key="9">
    <source>
        <dbReference type="EMBL" id="OAS13979.1"/>
    </source>
</evidence>
<dbReference type="PANTHER" id="PTHR30193:SF37">
    <property type="entry name" value="INNER MEMBRANE ABC TRANSPORTER PERMEASE PROTEIN YCJO"/>
    <property type="match status" value="1"/>
</dbReference>
<feature type="transmembrane region" description="Helical" evidence="7">
    <location>
        <begin position="158"/>
        <end position="184"/>
    </location>
</feature>
<keyword evidence="5 7" id="KW-1133">Transmembrane helix</keyword>
<dbReference type="GO" id="GO:0005886">
    <property type="term" value="C:plasma membrane"/>
    <property type="evidence" value="ECO:0007669"/>
    <property type="project" value="UniProtKB-SubCell"/>
</dbReference>
<reference evidence="9 10" key="1">
    <citation type="submission" date="2016-05" db="EMBL/GenBank/DDBJ databases">
        <title>Paenibacillus sp. 1ZS3-15 nov., isolated from the rhizosphere soil.</title>
        <authorList>
            <person name="Zhang X.X."/>
            <person name="Zhang J."/>
        </authorList>
    </citation>
    <scope>NUCLEOTIDE SEQUENCE [LARGE SCALE GENOMIC DNA]</scope>
    <source>
        <strain evidence="9 10">1ZS3-15</strain>
    </source>
</reference>
<dbReference type="Gene3D" id="1.10.3720.10">
    <property type="entry name" value="MetI-like"/>
    <property type="match status" value="1"/>
</dbReference>
<dbReference type="InterPro" id="IPR051393">
    <property type="entry name" value="ABC_transporter_permease"/>
</dbReference>
<comment type="similarity">
    <text evidence="7">Belongs to the binding-protein-dependent transport system permease family.</text>
</comment>
<evidence type="ECO:0000256" key="4">
    <source>
        <dbReference type="ARBA" id="ARBA00022692"/>
    </source>
</evidence>
<dbReference type="Pfam" id="PF00528">
    <property type="entry name" value="BPD_transp_1"/>
    <property type="match status" value="1"/>
</dbReference>
<accession>A0A197ZXS6</accession>
<organism evidence="9 10">
    <name type="scientific">Paenibacillus oryzisoli</name>
    <dbReference type="NCBI Taxonomy" id="1850517"/>
    <lineage>
        <taxon>Bacteria</taxon>
        <taxon>Bacillati</taxon>
        <taxon>Bacillota</taxon>
        <taxon>Bacilli</taxon>
        <taxon>Bacillales</taxon>
        <taxon>Paenibacillaceae</taxon>
        <taxon>Paenibacillus</taxon>
    </lineage>
</organism>
<keyword evidence="6 7" id="KW-0472">Membrane</keyword>
<dbReference type="PROSITE" id="PS50928">
    <property type="entry name" value="ABC_TM1"/>
    <property type="match status" value="1"/>
</dbReference>
<comment type="subcellular location">
    <subcellularLocation>
        <location evidence="1 7">Cell membrane</location>
        <topology evidence="1 7">Multi-pass membrane protein</topology>
    </subcellularLocation>
</comment>
<feature type="transmembrane region" description="Helical" evidence="7">
    <location>
        <begin position="221"/>
        <end position="241"/>
    </location>
</feature>
<dbReference type="SUPFAM" id="SSF161098">
    <property type="entry name" value="MetI-like"/>
    <property type="match status" value="1"/>
</dbReference>
<dbReference type="AlphaFoldDB" id="A0A197ZXS6"/>